<proteinExistence type="predicted"/>
<dbReference type="EMBL" id="MT418680">
    <property type="protein sequence ID" value="QKF94329.1"/>
    <property type="molecule type" value="Genomic_DNA"/>
</dbReference>
<protein>
    <submittedName>
        <fullName evidence="2">Double-stranded RNA-binding domain-containing protein</fullName>
    </submittedName>
</protein>
<evidence type="ECO:0000313" key="3">
    <source>
        <dbReference type="Proteomes" id="UP001162001"/>
    </source>
</evidence>
<evidence type="ECO:0000259" key="1">
    <source>
        <dbReference type="Pfam" id="PF00035"/>
    </source>
</evidence>
<evidence type="ECO:0000313" key="2">
    <source>
        <dbReference type="EMBL" id="QKF94329.1"/>
    </source>
</evidence>
<dbReference type="InterPro" id="IPR014720">
    <property type="entry name" value="dsRBD_dom"/>
</dbReference>
<accession>A0A7D3UVN5</accession>
<dbReference type="Pfam" id="PF00035">
    <property type="entry name" value="dsrm"/>
    <property type="match status" value="1"/>
</dbReference>
<sequence>MDKSSKNLLQEYCQRNGLKLPMYSDPTRIDKNKDNDPTWQSVVSLFDGCSFYGIDNTKRGAELIAAKDAYEYILNKYKQQEIKISYKQKVSSIYEIPYKIFNKILFIDGENCDFDIEKLDTDTLLLIFVAKNTTRKKVFEYQEKYDNCYVFISESVGRDAADHFLTFTAGKLSALSIYEKQFYVLTKDHYGEYLEKFMNNCKFICSIDEIK</sequence>
<dbReference type="Gene3D" id="3.30.160.20">
    <property type="match status" value="1"/>
</dbReference>
<reference evidence="2 3" key="1">
    <citation type="submission" date="2020-04" db="EMBL/GenBank/DDBJ databases">
        <title>Advantages and limits of metagenomic assembly and binning of a giant virus.</title>
        <authorList>
            <person name="Schulz F."/>
            <person name="Andreani J."/>
            <person name="Francis R."/>
            <person name="Boudjemaa H."/>
            <person name="Bou Khalil J.Y."/>
            <person name="Lee J."/>
            <person name="La Scola B."/>
            <person name="Woyke T."/>
        </authorList>
    </citation>
    <scope>NUCLEOTIDE SEQUENCE [LARGE SCALE GENOMIC DNA]</scope>
    <source>
        <strain evidence="2 3">FV1/VV64</strain>
    </source>
</reference>
<dbReference type="Proteomes" id="UP001162001">
    <property type="component" value="Segment"/>
</dbReference>
<feature type="domain" description="DRBM" evidence="1">
    <location>
        <begin position="6"/>
        <end position="72"/>
    </location>
</feature>
<dbReference type="SUPFAM" id="SSF54768">
    <property type="entry name" value="dsRNA-binding domain-like"/>
    <property type="match status" value="1"/>
</dbReference>
<name>A0A7D3UVN5_9VIRU</name>
<keyword evidence="3" id="KW-1185">Reference proteome</keyword>
<organism evidence="2 3">
    <name type="scientific">Fadolivirus FV1/VV64</name>
    <dbReference type="NCBI Taxonomy" id="3070911"/>
    <lineage>
        <taxon>Viruses</taxon>
        <taxon>Varidnaviria</taxon>
        <taxon>Bamfordvirae</taxon>
        <taxon>Nucleocytoviricota</taxon>
        <taxon>Megaviricetes</taxon>
        <taxon>Imitervirales</taxon>
        <taxon>Mimiviridae</taxon>
        <taxon>Klosneuvirinae</taxon>
        <taxon>Fadolivirus</taxon>
        <taxon>Fadolivirus algeromassiliense</taxon>
    </lineage>
</organism>
<gene>
    <name evidence="2" type="ORF">Fadolivirus_1_871</name>
</gene>